<dbReference type="InterPro" id="IPR005793">
    <property type="entry name" value="Formyl_trans_C"/>
</dbReference>
<dbReference type="InterPro" id="IPR005794">
    <property type="entry name" value="Fmt"/>
</dbReference>
<dbReference type="GO" id="GO:0004479">
    <property type="term" value="F:methionyl-tRNA formyltransferase activity"/>
    <property type="evidence" value="ECO:0007669"/>
    <property type="project" value="UniProtKB-EC"/>
</dbReference>
<dbReference type="NCBIfam" id="TIGR00460">
    <property type="entry name" value="fmt"/>
    <property type="match status" value="1"/>
</dbReference>
<dbReference type="EMBL" id="SOKJ01000389">
    <property type="protein sequence ID" value="TET07964.1"/>
    <property type="molecule type" value="Genomic_DNA"/>
</dbReference>
<dbReference type="Pfam" id="PF02911">
    <property type="entry name" value="Formyl_trans_C"/>
    <property type="match status" value="1"/>
</dbReference>
<feature type="domain" description="Formyl transferase N-terminal" evidence="5">
    <location>
        <begin position="7"/>
        <end position="181"/>
    </location>
</feature>
<dbReference type="InterPro" id="IPR002376">
    <property type="entry name" value="Formyl_transf_N"/>
</dbReference>
<dbReference type="HAMAP" id="MF_00182">
    <property type="entry name" value="Formyl_trans"/>
    <property type="match status" value="1"/>
</dbReference>
<dbReference type="Gene3D" id="3.40.50.12230">
    <property type="match status" value="1"/>
</dbReference>
<dbReference type="Pfam" id="PF00551">
    <property type="entry name" value="Formyl_trans_N"/>
    <property type="match status" value="1"/>
</dbReference>
<dbReference type="AlphaFoldDB" id="A0A523RQA3"/>
<gene>
    <name evidence="7" type="ORF">E3J84_06810</name>
</gene>
<reference evidence="7 8" key="1">
    <citation type="submission" date="2019-03" db="EMBL/GenBank/DDBJ databases">
        <title>Metabolic potential of uncultured bacteria and archaea associated with petroleum seepage in deep-sea sediments.</title>
        <authorList>
            <person name="Dong X."/>
            <person name="Hubert C."/>
        </authorList>
    </citation>
    <scope>NUCLEOTIDE SEQUENCE [LARGE SCALE GENOMIC DNA]</scope>
    <source>
        <strain evidence="7">E44_bin7</strain>
    </source>
</reference>
<dbReference type="GO" id="GO:0005829">
    <property type="term" value="C:cytosol"/>
    <property type="evidence" value="ECO:0007669"/>
    <property type="project" value="TreeGrafter"/>
</dbReference>
<feature type="domain" description="Formyl transferase C-terminal" evidence="6">
    <location>
        <begin position="204"/>
        <end position="276"/>
    </location>
</feature>
<protein>
    <recommendedName>
        <fullName evidence="2">methionyl-tRNA formyltransferase</fullName>
        <ecNumber evidence="2">2.1.2.9</ecNumber>
    </recommendedName>
</protein>
<dbReference type="Proteomes" id="UP000316360">
    <property type="component" value="Unassembled WGS sequence"/>
</dbReference>
<name>A0A523RQA3_UNCAE</name>
<keyword evidence="4" id="KW-0648">Protein biosynthesis</keyword>
<dbReference type="SUPFAM" id="SSF50486">
    <property type="entry name" value="FMT C-terminal domain-like"/>
    <property type="match status" value="1"/>
</dbReference>
<dbReference type="InterPro" id="IPR036477">
    <property type="entry name" value="Formyl_transf_N_sf"/>
</dbReference>
<evidence type="ECO:0000313" key="7">
    <source>
        <dbReference type="EMBL" id="TET07964.1"/>
    </source>
</evidence>
<evidence type="ECO:0000256" key="2">
    <source>
        <dbReference type="ARBA" id="ARBA00012261"/>
    </source>
</evidence>
<dbReference type="PANTHER" id="PTHR11138:SF5">
    <property type="entry name" value="METHIONYL-TRNA FORMYLTRANSFERASE, MITOCHONDRIAL"/>
    <property type="match status" value="1"/>
</dbReference>
<evidence type="ECO:0000313" key="8">
    <source>
        <dbReference type="Proteomes" id="UP000316360"/>
    </source>
</evidence>
<dbReference type="PANTHER" id="PTHR11138">
    <property type="entry name" value="METHIONYL-TRNA FORMYLTRANSFERASE"/>
    <property type="match status" value="1"/>
</dbReference>
<evidence type="ECO:0000256" key="4">
    <source>
        <dbReference type="ARBA" id="ARBA00022917"/>
    </source>
</evidence>
<dbReference type="EC" id="2.1.2.9" evidence="2"/>
<evidence type="ECO:0000256" key="1">
    <source>
        <dbReference type="ARBA" id="ARBA00010699"/>
    </source>
</evidence>
<evidence type="ECO:0000259" key="5">
    <source>
        <dbReference type="Pfam" id="PF00551"/>
    </source>
</evidence>
<dbReference type="CDD" id="cd08646">
    <property type="entry name" value="FMT_core_Met-tRNA-FMT_N"/>
    <property type="match status" value="1"/>
</dbReference>
<comment type="caution">
    <text evidence="7">The sequence shown here is derived from an EMBL/GenBank/DDBJ whole genome shotgun (WGS) entry which is preliminary data.</text>
</comment>
<feature type="non-terminal residue" evidence="7">
    <location>
        <position position="278"/>
    </location>
</feature>
<accession>A0A523RQA3</accession>
<evidence type="ECO:0000259" key="6">
    <source>
        <dbReference type="Pfam" id="PF02911"/>
    </source>
</evidence>
<dbReference type="SUPFAM" id="SSF53328">
    <property type="entry name" value="Formyltransferase"/>
    <property type="match status" value="1"/>
</dbReference>
<evidence type="ECO:0000256" key="3">
    <source>
        <dbReference type="ARBA" id="ARBA00022679"/>
    </source>
</evidence>
<organism evidence="7 8">
    <name type="scientific">Aerophobetes bacterium</name>
    <dbReference type="NCBI Taxonomy" id="2030807"/>
    <lineage>
        <taxon>Bacteria</taxon>
        <taxon>Candidatus Aerophobota</taxon>
    </lineage>
</organism>
<sequence>MLLRILFMGTPKFACPSLGTLIQRTKLVGVVTQPDRPSGRGKKFISSPVKKLAQEKDIPLYQPQSVNSKSFIHEMRGIAPDLVIVVAFGQILSSEFLSIPRICSLNLHPSLLPRYRGPAPIPWAIIKGEKETGVTIQKIEEGVDEGRIILQRSLPIGSSDTAKDLEEKLSLLGADLLLEAIKMIKEGSVKYRAQDRGQASYTPKIEKRDGLIKWERSSRNIHNLVRGLNPYPGAFTFIELRGKITRIKIWQTKLIEEKFEEKRKAEPGEIIKIWKGKG</sequence>
<comment type="similarity">
    <text evidence="1">Belongs to the Fmt family.</text>
</comment>
<keyword evidence="3 7" id="KW-0808">Transferase</keyword>
<proteinExistence type="inferred from homology"/>
<dbReference type="InterPro" id="IPR011034">
    <property type="entry name" value="Formyl_transferase-like_C_sf"/>
</dbReference>
<dbReference type="InterPro" id="IPR041711">
    <property type="entry name" value="Met-tRNA-FMT_N"/>
</dbReference>